<evidence type="ECO:0000256" key="6">
    <source>
        <dbReference type="ARBA" id="ARBA00022679"/>
    </source>
</evidence>
<sequence>MTRPGDPGYAASARASATGATSAVDPVEPAADEFQWDDLGDVAGEPSTVARRPRRPWTLRRRLLVIVAALLVAVSAAIGVVTVLVFHSTSVDRLDASLRATASRATEVAPPGFPSDPRATVLEFLQVPGQPVGTVGVLVAGDTVVGVHISETGELLEPSAAATQAFAAVPPDGRPHSITAGGMGEYRALAVQTQPQVRSVLALPLADVNSQTAQLALTVAIVAASGLVLALALGSVVVRRALSPLAEVTATAQRVSELPLDRGDVALGERVPVDDERTEVGRLGGAFNRMLGHVASALSAREESEQKVRRFVADASHELRTPLASIRGYAELTRLHGGELPPDVVHAIGRIESESVRMTELVEDLLLLARLDEGRELAALPVDLSRVVVEAVGDAQAAGPGHDWEVRLPDAAAVVVGDEPRLRQVVTNLLANARVHTPDGTSVVASLEHRGDDVVLTVEDDGPGIAPALADSLFERFARGDSSRSRIAGSTGLGLAIVKAVVEAHHGDVSVSSEPGRTAFVVALPLAPSA</sequence>
<evidence type="ECO:0000256" key="12">
    <source>
        <dbReference type="SAM" id="MobiDB-lite"/>
    </source>
</evidence>
<dbReference type="AlphaFoldDB" id="A0A4Q2JRH6"/>
<evidence type="ECO:0000256" key="1">
    <source>
        <dbReference type="ARBA" id="ARBA00000085"/>
    </source>
</evidence>
<dbReference type="CDD" id="cd06225">
    <property type="entry name" value="HAMP"/>
    <property type="match status" value="1"/>
</dbReference>
<evidence type="ECO:0000259" key="15">
    <source>
        <dbReference type="PROSITE" id="PS50885"/>
    </source>
</evidence>
<evidence type="ECO:0000256" key="3">
    <source>
        <dbReference type="ARBA" id="ARBA00004236"/>
    </source>
</evidence>
<name>A0A4Q2JRH6_9MICO</name>
<keyword evidence="9 13" id="KW-1133">Transmembrane helix</keyword>
<reference evidence="16 17" key="1">
    <citation type="submission" date="2019-01" db="EMBL/GenBank/DDBJ databases">
        <authorList>
            <person name="Li J."/>
        </authorList>
    </citation>
    <scope>NUCLEOTIDE SEQUENCE [LARGE SCALE GENOMIC DNA]</scope>
    <source>
        <strain evidence="16 17">CCUG 35506</strain>
    </source>
</reference>
<dbReference type="GO" id="GO:0005509">
    <property type="term" value="F:calcium ion binding"/>
    <property type="evidence" value="ECO:0007669"/>
    <property type="project" value="UniProtKB-ARBA"/>
</dbReference>
<dbReference type="Pfam" id="PF00672">
    <property type="entry name" value="HAMP"/>
    <property type="match status" value="1"/>
</dbReference>
<evidence type="ECO:0000256" key="10">
    <source>
        <dbReference type="ARBA" id="ARBA00023012"/>
    </source>
</evidence>
<dbReference type="InterPro" id="IPR003594">
    <property type="entry name" value="HATPase_dom"/>
</dbReference>
<keyword evidence="6" id="KW-0808">Transferase</keyword>
<dbReference type="PROSITE" id="PS50109">
    <property type="entry name" value="HIS_KIN"/>
    <property type="match status" value="1"/>
</dbReference>
<evidence type="ECO:0000256" key="4">
    <source>
        <dbReference type="ARBA" id="ARBA00012438"/>
    </source>
</evidence>
<keyword evidence="17" id="KW-1185">Reference proteome</keyword>
<accession>A0A4Q2JRH6</accession>
<dbReference type="PANTHER" id="PTHR45436:SF5">
    <property type="entry name" value="SENSOR HISTIDINE KINASE TRCS"/>
    <property type="match status" value="1"/>
</dbReference>
<organism evidence="16 17">
    <name type="scientific">Agromyces fucosus</name>
    <dbReference type="NCBI Taxonomy" id="41985"/>
    <lineage>
        <taxon>Bacteria</taxon>
        <taxon>Bacillati</taxon>
        <taxon>Actinomycetota</taxon>
        <taxon>Actinomycetes</taxon>
        <taxon>Micrococcales</taxon>
        <taxon>Microbacteriaceae</taxon>
        <taxon>Agromyces</taxon>
    </lineage>
</organism>
<feature type="domain" description="Histidine kinase" evidence="14">
    <location>
        <begin position="314"/>
        <end position="528"/>
    </location>
</feature>
<dbReference type="PRINTS" id="PR00344">
    <property type="entry name" value="BCTRLSENSOR"/>
</dbReference>
<dbReference type="SUPFAM" id="SSF47384">
    <property type="entry name" value="Homodimeric domain of signal transducing histidine kinase"/>
    <property type="match status" value="1"/>
</dbReference>
<dbReference type="EC" id="2.7.13.3" evidence="4"/>
<dbReference type="SMART" id="SM00304">
    <property type="entry name" value="HAMP"/>
    <property type="match status" value="1"/>
</dbReference>
<dbReference type="InterPro" id="IPR036890">
    <property type="entry name" value="HATPase_C_sf"/>
</dbReference>
<keyword evidence="5" id="KW-0597">Phosphoprotein</keyword>
<evidence type="ECO:0000256" key="2">
    <source>
        <dbReference type="ARBA" id="ARBA00001968"/>
    </source>
</evidence>
<dbReference type="Pfam" id="PF00512">
    <property type="entry name" value="HisKA"/>
    <property type="match status" value="1"/>
</dbReference>
<evidence type="ECO:0000256" key="13">
    <source>
        <dbReference type="SAM" id="Phobius"/>
    </source>
</evidence>
<comment type="cofactor">
    <cofactor evidence="2">
        <name>a divalent metal cation</name>
        <dbReference type="ChEBI" id="CHEBI:60240"/>
    </cofactor>
</comment>
<dbReference type="Gene3D" id="1.10.287.130">
    <property type="match status" value="1"/>
</dbReference>
<dbReference type="RefSeq" id="WP_129231160.1">
    <property type="nucleotide sequence ID" value="NZ_SDPO01000002.1"/>
</dbReference>
<keyword evidence="11 13" id="KW-0472">Membrane</keyword>
<dbReference type="CDD" id="cd00075">
    <property type="entry name" value="HATPase"/>
    <property type="match status" value="1"/>
</dbReference>
<feature type="transmembrane region" description="Helical" evidence="13">
    <location>
        <begin position="215"/>
        <end position="238"/>
    </location>
</feature>
<dbReference type="GO" id="GO:0005886">
    <property type="term" value="C:plasma membrane"/>
    <property type="evidence" value="ECO:0007669"/>
    <property type="project" value="UniProtKB-SubCell"/>
</dbReference>
<feature type="compositionally biased region" description="Low complexity" evidence="12">
    <location>
        <begin position="10"/>
        <end position="23"/>
    </location>
</feature>
<dbReference type="Pfam" id="PF02518">
    <property type="entry name" value="HATPase_c"/>
    <property type="match status" value="1"/>
</dbReference>
<comment type="catalytic activity">
    <reaction evidence="1">
        <text>ATP + protein L-histidine = ADP + protein N-phospho-L-histidine.</text>
        <dbReference type="EC" id="2.7.13.3"/>
    </reaction>
</comment>
<dbReference type="SUPFAM" id="SSF55874">
    <property type="entry name" value="ATPase domain of HSP90 chaperone/DNA topoisomerase II/histidine kinase"/>
    <property type="match status" value="1"/>
</dbReference>
<dbReference type="InterPro" id="IPR004358">
    <property type="entry name" value="Sig_transdc_His_kin-like_C"/>
</dbReference>
<evidence type="ECO:0000256" key="7">
    <source>
        <dbReference type="ARBA" id="ARBA00022692"/>
    </source>
</evidence>
<dbReference type="Gene3D" id="3.30.565.10">
    <property type="entry name" value="Histidine kinase-like ATPase, C-terminal domain"/>
    <property type="match status" value="1"/>
</dbReference>
<comment type="subcellular location">
    <subcellularLocation>
        <location evidence="3">Cell membrane</location>
    </subcellularLocation>
</comment>
<protein>
    <recommendedName>
        <fullName evidence="4">histidine kinase</fullName>
        <ecNumber evidence="4">2.7.13.3</ecNumber>
    </recommendedName>
</protein>
<evidence type="ECO:0000256" key="11">
    <source>
        <dbReference type="ARBA" id="ARBA00023136"/>
    </source>
</evidence>
<dbReference type="InterPro" id="IPR003661">
    <property type="entry name" value="HisK_dim/P_dom"/>
</dbReference>
<dbReference type="OrthoDB" id="9786919at2"/>
<evidence type="ECO:0000256" key="5">
    <source>
        <dbReference type="ARBA" id="ARBA00022553"/>
    </source>
</evidence>
<dbReference type="Gene3D" id="6.10.340.10">
    <property type="match status" value="1"/>
</dbReference>
<dbReference type="InterPro" id="IPR005467">
    <property type="entry name" value="His_kinase_dom"/>
</dbReference>
<evidence type="ECO:0000313" key="16">
    <source>
        <dbReference type="EMBL" id="RXZ48880.1"/>
    </source>
</evidence>
<dbReference type="PROSITE" id="PS50885">
    <property type="entry name" value="HAMP"/>
    <property type="match status" value="1"/>
</dbReference>
<keyword evidence="7 13" id="KW-0812">Transmembrane</keyword>
<keyword evidence="10" id="KW-0902">Two-component regulatory system</keyword>
<feature type="domain" description="HAMP" evidence="15">
    <location>
        <begin position="239"/>
        <end position="299"/>
    </location>
</feature>
<comment type="caution">
    <text evidence="16">The sequence shown here is derived from an EMBL/GenBank/DDBJ whole genome shotgun (WGS) entry which is preliminary data.</text>
</comment>
<evidence type="ECO:0000256" key="9">
    <source>
        <dbReference type="ARBA" id="ARBA00022989"/>
    </source>
</evidence>
<dbReference type="InterPro" id="IPR003660">
    <property type="entry name" value="HAMP_dom"/>
</dbReference>
<keyword evidence="8 16" id="KW-0418">Kinase</keyword>
<dbReference type="Proteomes" id="UP000292935">
    <property type="component" value="Unassembled WGS sequence"/>
</dbReference>
<dbReference type="FunFam" id="3.30.565.10:FF:000006">
    <property type="entry name" value="Sensor histidine kinase WalK"/>
    <property type="match status" value="1"/>
</dbReference>
<dbReference type="SMART" id="SM00388">
    <property type="entry name" value="HisKA"/>
    <property type="match status" value="1"/>
</dbReference>
<feature type="transmembrane region" description="Helical" evidence="13">
    <location>
        <begin position="63"/>
        <end position="86"/>
    </location>
</feature>
<feature type="region of interest" description="Disordered" evidence="12">
    <location>
        <begin position="1"/>
        <end position="26"/>
    </location>
</feature>
<dbReference type="FunFam" id="1.10.287.130:FF:000001">
    <property type="entry name" value="Two-component sensor histidine kinase"/>
    <property type="match status" value="1"/>
</dbReference>
<dbReference type="GO" id="GO:0000155">
    <property type="term" value="F:phosphorelay sensor kinase activity"/>
    <property type="evidence" value="ECO:0007669"/>
    <property type="project" value="InterPro"/>
</dbReference>
<dbReference type="InterPro" id="IPR036097">
    <property type="entry name" value="HisK_dim/P_sf"/>
</dbReference>
<evidence type="ECO:0000313" key="17">
    <source>
        <dbReference type="Proteomes" id="UP000292935"/>
    </source>
</evidence>
<proteinExistence type="predicted"/>
<dbReference type="CDD" id="cd00082">
    <property type="entry name" value="HisKA"/>
    <property type="match status" value="1"/>
</dbReference>
<evidence type="ECO:0000256" key="8">
    <source>
        <dbReference type="ARBA" id="ARBA00022777"/>
    </source>
</evidence>
<evidence type="ECO:0000259" key="14">
    <source>
        <dbReference type="PROSITE" id="PS50109"/>
    </source>
</evidence>
<dbReference type="SMART" id="SM00387">
    <property type="entry name" value="HATPase_c"/>
    <property type="match status" value="1"/>
</dbReference>
<dbReference type="PANTHER" id="PTHR45436">
    <property type="entry name" value="SENSOR HISTIDINE KINASE YKOH"/>
    <property type="match status" value="1"/>
</dbReference>
<gene>
    <name evidence="16" type="ORF">ESP57_07840</name>
</gene>
<dbReference type="InterPro" id="IPR050428">
    <property type="entry name" value="TCS_sensor_his_kinase"/>
</dbReference>
<dbReference type="EMBL" id="SDPO01000002">
    <property type="protein sequence ID" value="RXZ48880.1"/>
    <property type="molecule type" value="Genomic_DNA"/>
</dbReference>